<feature type="region of interest" description="Disordered" evidence="1">
    <location>
        <begin position="1"/>
        <end position="32"/>
    </location>
</feature>
<gene>
    <name evidence="2" type="ORF">LX13_000184</name>
</gene>
<accession>A0ABT1H8T5</accession>
<protein>
    <submittedName>
        <fullName evidence="2">Uncharacterized protein</fullName>
    </submittedName>
</protein>
<proteinExistence type="predicted"/>
<keyword evidence="3" id="KW-1185">Reference proteome</keyword>
<comment type="caution">
    <text evidence="2">The sequence shown here is derived from an EMBL/GenBank/DDBJ whole genome shotgun (WGS) entry which is preliminary data.</text>
</comment>
<dbReference type="EMBL" id="JAMTCJ010000001">
    <property type="protein sequence ID" value="MCP2174377.1"/>
    <property type="molecule type" value="Genomic_DNA"/>
</dbReference>
<reference evidence="2 3" key="1">
    <citation type="submission" date="2022-06" db="EMBL/GenBank/DDBJ databases">
        <title>Genomic Encyclopedia of Archaeal and Bacterial Type Strains, Phase II (KMG-II): from individual species to whole genera.</title>
        <authorList>
            <person name="Goeker M."/>
        </authorList>
    </citation>
    <scope>NUCLEOTIDE SEQUENCE [LARGE SCALE GENOMIC DNA]</scope>
    <source>
        <strain evidence="2 3">DSM 44693</strain>
    </source>
</reference>
<evidence type="ECO:0000256" key="1">
    <source>
        <dbReference type="SAM" id="MobiDB-lite"/>
    </source>
</evidence>
<feature type="compositionally biased region" description="Basic and acidic residues" evidence="1">
    <location>
        <begin position="1"/>
        <end position="10"/>
    </location>
</feature>
<evidence type="ECO:0000313" key="3">
    <source>
        <dbReference type="Proteomes" id="UP001206895"/>
    </source>
</evidence>
<dbReference type="Proteomes" id="UP001206895">
    <property type="component" value="Unassembled WGS sequence"/>
</dbReference>
<evidence type="ECO:0000313" key="2">
    <source>
        <dbReference type="EMBL" id="MCP2174377.1"/>
    </source>
</evidence>
<name>A0ABT1H8T5_9NOCA</name>
<organism evidence="2 3">
    <name type="scientific">Williamsia maris</name>
    <dbReference type="NCBI Taxonomy" id="72806"/>
    <lineage>
        <taxon>Bacteria</taxon>
        <taxon>Bacillati</taxon>
        <taxon>Actinomycetota</taxon>
        <taxon>Actinomycetes</taxon>
        <taxon>Mycobacteriales</taxon>
        <taxon>Nocardiaceae</taxon>
        <taxon>Williamsia</taxon>
    </lineage>
</organism>
<sequence>MPTTMKENDMAYRNQPVAQQTPTRTKRRQRTWDPRRRQWLWIWR</sequence>